<name>A0ABV7W072_9BURK</name>
<proteinExistence type="predicted"/>
<dbReference type="CDD" id="cd16352">
    <property type="entry name" value="CheD"/>
    <property type="match status" value="1"/>
</dbReference>
<evidence type="ECO:0000256" key="1">
    <source>
        <dbReference type="ARBA" id="ARBA00022500"/>
    </source>
</evidence>
<dbReference type="InterPro" id="IPR038592">
    <property type="entry name" value="CheD-like_sf"/>
</dbReference>
<protein>
    <submittedName>
        <fullName evidence="3">Chemotaxis protein CheD</fullName>
    </submittedName>
</protein>
<evidence type="ECO:0000313" key="3">
    <source>
        <dbReference type="EMBL" id="MFC3682447.1"/>
    </source>
</evidence>
<evidence type="ECO:0000313" key="4">
    <source>
        <dbReference type="Proteomes" id="UP001595729"/>
    </source>
</evidence>
<gene>
    <name evidence="3" type="ORF">ACFOPI_02510</name>
</gene>
<dbReference type="Proteomes" id="UP001595729">
    <property type="component" value="Unassembled WGS sequence"/>
</dbReference>
<sequence length="179" mass="19290">MNEHLALAEAARAPVRAPSPHLRVQMPSIRVHTLHPGQLAIADRGERMETLLGSCVAVIMTDPRRSVGAMCHIVHASNPVHRRQESCAFGPLALAAMEALLLSRGIRPALCQAYVYGGGNMFPQNYPSGGVGDRNAEWVLDALAGRGVQVLLQDLGGLVYRRLAWTVGPEEPQVTSVMV</sequence>
<dbReference type="Gene3D" id="3.30.1330.200">
    <property type="match status" value="1"/>
</dbReference>
<dbReference type="SUPFAM" id="SSF64438">
    <property type="entry name" value="CNF1/YfiH-like putative cysteine hydrolases"/>
    <property type="match status" value="1"/>
</dbReference>
<keyword evidence="1" id="KW-0145">Chemotaxis</keyword>
<dbReference type="PANTHER" id="PTHR35147:SF1">
    <property type="entry name" value="CHEMORECEPTOR GLUTAMINE DEAMIDASE CHED-RELATED"/>
    <property type="match status" value="1"/>
</dbReference>
<accession>A0ABV7W072</accession>
<evidence type="ECO:0000256" key="2">
    <source>
        <dbReference type="ARBA" id="ARBA00022801"/>
    </source>
</evidence>
<keyword evidence="2" id="KW-0378">Hydrolase</keyword>
<dbReference type="RefSeq" id="WP_382170401.1">
    <property type="nucleotide sequence ID" value="NZ_JBHRXX010000001.1"/>
</dbReference>
<dbReference type="EMBL" id="JBHRXX010000001">
    <property type="protein sequence ID" value="MFC3682447.1"/>
    <property type="molecule type" value="Genomic_DNA"/>
</dbReference>
<organism evidence="3 4">
    <name type="scientific">Hydrogenophaga luteola</name>
    <dbReference type="NCBI Taxonomy" id="1591122"/>
    <lineage>
        <taxon>Bacteria</taxon>
        <taxon>Pseudomonadati</taxon>
        <taxon>Pseudomonadota</taxon>
        <taxon>Betaproteobacteria</taxon>
        <taxon>Burkholderiales</taxon>
        <taxon>Comamonadaceae</taxon>
        <taxon>Hydrogenophaga</taxon>
    </lineage>
</organism>
<comment type="caution">
    <text evidence="3">The sequence shown here is derived from an EMBL/GenBank/DDBJ whole genome shotgun (WGS) entry which is preliminary data.</text>
</comment>
<dbReference type="PANTHER" id="PTHR35147">
    <property type="entry name" value="CHEMORECEPTOR GLUTAMINE DEAMIDASE CHED-RELATED"/>
    <property type="match status" value="1"/>
</dbReference>
<keyword evidence="4" id="KW-1185">Reference proteome</keyword>
<reference evidence="4" key="1">
    <citation type="journal article" date="2019" name="Int. J. Syst. Evol. Microbiol.">
        <title>The Global Catalogue of Microorganisms (GCM) 10K type strain sequencing project: providing services to taxonomists for standard genome sequencing and annotation.</title>
        <authorList>
            <consortium name="The Broad Institute Genomics Platform"/>
            <consortium name="The Broad Institute Genome Sequencing Center for Infectious Disease"/>
            <person name="Wu L."/>
            <person name="Ma J."/>
        </authorList>
    </citation>
    <scope>NUCLEOTIDE SEQUENCE [LARGE SCALE GENOMIC DNA]</scope>
    <source>
        <strain evidence="4">KCTC 42501</strain>
    </source>
</reference>
<dbReference type="Pfam" id="PF03975">
    <property type="entry name" value="CheD"/>
    <property type="match status" value="1"/>
</dbReference>
<dbReference type="InterPro" id="IPR005659">
    <property type="entry name" value="Chemorcpt_Glu_NH3ase_CheD"/>
</dbReference>
<dbReference type="InterPro" id="IPR011324">
    <property type="entry name" value="Cytotoxic_necrot_fac-like_cat"/>
</dbReference>